<dbReference type="GeneID" id="54301112"/>
<name>A0A6A6AXG9_9PEZI</name>
<accession>A0A6A6AXG9</accession>
<evidence type="ECO:0000313" key="1">
    <source>
        <dbReference type="EMBL" id="KAF2136652.1"/>
    </source>
</evidence>
<sequence>MAAHYPLVRPPPPVLPIPLPDHWVSDRKRFGHSEVKLAPETGVPLNGDTIDYELADDAAINRYAKVYFFIEHQITKPIVRICTNNKFKDDSRVFKELVAKLTTLGSRLQNGIIGIPGKPAEDFSDSWFLNWHLKDTFTAAKKAYLSELRTARAKKWTVDNYNGNKSIGKERLGVVVKNWKKKMDELIQKVEDFNPIPTTDDFAIYELIPANGLYYKDLNTTRAMNY</sequence>
<dbReference type="EMBL" id="ML995515">
    <property type="protein sequence ID" value="KAF2136652.1"/>
    <property type="molecule type" value="Genomic_DNA"/>
</dbReference>
<evidence type="ECO:0000313" key="2">
    <source>
        <dbReference type="Proteomes" id="UP000799438"/>
    </source>
</evidence>
<gene>
    <name evidence="1" type="ORF">K452DRAFT_313020</name>
</gene>
<dbReference type="Proteomes" id="UP000799438">
    <property type="component" value="Unassembled WGS sequence"/>
</dbReference>
<organism evidence="1 2">
    <name type="scientific">Aplosporella prunicola CBS 121167</name>
    <dbReference type="NCBI Taxonomy" id="1176127"/>
    <lineage>
        <taxon>Eukaryota</taxon>
        <taxon>Fungi</taxon>
        <taxon>Dikarya</taxon>
        <taxon>Ascomycota</taxon>
        <taxon>Pezizomycotina</taxon>
        <taxon>Dothideomycetes</taxon>
        <taxon>Dothideomycetes incertae sedis</taxon>
        <taxon>Botryosphaeriales</taxon>
        <taxon>Aplosporellaceae</taxon>
        <taxon>Aplosporella</taxon>
    </lineage>
</organism>
<reference evidence="1" key="1">
    <citation type="journal article" date="2020" name="Stud. Mycol.">
        <title>101 Dothideomycetes genomes: a test case for predicting lifestyles and emergence of pathogens.</title>
        <authorList>
            <person name="Haridas S."/>
            <person name="Albert R."/>
            <person name="Binder M."/>
            <person name="Bloem J."/>
            <person name="Labutti K."/>
            <person name="Salamov A."/>
            <person name="Andreopoulos B."/>
            <person name="Baker S."/>
            <person name="Barry K."/>
            <person name="Bills G."/>
            <person name="Bluhm B."/>
            <person name="Cannon C."/>
            <person name="Castanera R."/>
            <person name="Culley D."/>
            <person name="Daum C."/>
            <person name="Ezra D."/>
            <person name="Gonzalez J."/>
            <person name="Henrissat B."/>
            <person name="Kuo A."/>
            <person name="Liang C."/>
            <person name="Lipzen A."/>
            <person name="Lutzoni F."/>
            <person name="Magnuson J."/>
            <person name="Mondo S."/>
            <person name="Nolan M."/>
            <person name="Ohm R."/>
            <person name="Pangilinan J."/>
            <person name="Park H.-J."/>
            <person name="Ramirez L."/>
            <person name="Alfaro M."/>
            <person name="Sun H."/>
            <person name="Tritt A."/>
            <person name="Yoshinaga Y."/>
            <person name="Zwiers L.-H."/>
            <person name="Turgeon B."/>
            <person name="Goodwin S."/>
            <person name="Spatafora J."/>
            <person name="Crous P."/>
            <person name="Grigoriev I."/>
        </authorList>
    </citation>
    <scope>NUCLEOTIDE SEQUENCE</scope>
    <source>
        <strain evidence="1">CBS 121167</strain>
    </source>
</reference>
<dbReference type="AlphaFoldDB" id="A0A6A6AXG9"/>
<dbReference type="RefSeq" id="XP_033392370.1">
    <property type="nucleotide sequence ID" value="XM_033543615.1"/>
</dbReference>
<keyword evidence="2" id="KW-1185">Reference proteome</keyword>
<proteinExistence type="predicted"/>
<protein>
    <submittedName>
        <fullName evidence="1">Uncharacterized protein</fullName>
    </submittedName>
</protein>